<name>A0A1D3TQF0_9FIRM</name>
<proteinExistence type="predicted"/>
<dbReference type="OrthoDB" id="9790662at2"/>
<evidence type="ECO:0000313" key="2">
    <source>
        <dbReference type="EMBL" id="SCP95784.1"/>
    </source>
</evidence>
<dbReference type="STRING" id="1619234.SAMN05421730_1002199"/>
<dbReference type="Gene3D" id="3.30.2130.10">
    <property type="entry name" value="VC0802-like"/>
    <property type="match status" value="1"/>
</dbReference>
<protein>
    <submittedName>
        <fullName evidence="2">Uncharacterized conserved protein, contains tandem ACT domains</fullName>
    </submittedName>
</protein>
<dbReference type="SUPFAM" id="SSF55021">
    <property type="entry name" value="ACT-like"/>
    <property type="match status" value="2"/>
</dbReference>
<sequence>MIVKQLSVFLENKEGRLCDAIETLSSNGINISALSLADSTEYGMLRMLVSDPESGVKVLKAAGIPAKLTDVICLKAAHKTGALSRILKAFMGKGIAIEYMYAFAAGENASVVMKTSDTEKAIEVIKESDIEAWEAETIYNINA</sequence>
<dbReference type="RefSeq" id="WP_091230438.1">
    <property type="nucleotide sequence ID" value="NZ_FMKA01000002.1"/>
</dbReference>
<dbReference type="EMBL" id="FMKA01000002">
    <property type="protein sequence ID" value="SCP95784.1"/>
    <property type="molecule type" value="Genomic_DNA"/>
</dbReference>
<dbReference type="CDD" id="cd04908">
    <property type="entry name" value="ACT_Bt0572_1"/>
    <property type="match status" value="1"/>
</dbReference>
<dbReference type="AlphaFoldDB" id="A0A1D3TQF0"/>
<dbReference type="InterPro" id="IPR045739">
    <property type="entry name" value="ACT_dom_pair"/>
</dbReference>
<dbReference type="PANTHER" id="PTHR40099:SF1">
    <property type="entry name" value="ACETOLACTATE SYNTHASE, SMALL SUBUNIT"/>
    <property type="match status" value="1"/>
</dbReference>
<evidence type="ECO:0000259" key="1">
    <source>
        <dbReference type="Pfam" id="PF19571"/>
    </source>
</evidence>
<dbReference type="CDD" id="cd04882">
    <property type="entry name" value="ACT_Bt0572_2"/>
    <property type="match status" value="1"/>
</dbReference>
<keyword evidence="3" id="KW-1185">Reference proteome</keyword>
<dbReference type="PANTHER" id="PTHR40099">
    <property type="entry name" value="ACETOLACTATE SYNTHASE, SMALL SUBUNIT"/>
    <property type="match status" value="1"/>
</dbReference>
<dbReference type="Proteomes" id="UP000199315">
    <property type="component" value="Unassembled WGS sequence"/>
</dbReference>
<dbReference type="Pfam" id="PF19571">
    <property type="entry name" value="ACT_8"/>
    <property type="match status" value="1"/>
</dbReference>
<accession>A0A1D3TQF0</accession>
<reference evidence="2 3" key="1">
    <citation type="submission" date="2016-09" db="EMBL/GenBank/DDBJ databases">
        <authorList>
            <person name="Capua I."/>
            <person name="De Benedictis P."/>
            <person name="Joannis T."/>
            <person name="Lombin L.H."/>
            <person name="Cattoli G."/>
        </authorList>
    </citation>
    <scope>NUCLEOTIDE SEQUENCE [LARGE SCALE GENOMIC DNA]</scope>
    <source>
        <strain evidence="2 3">GluBS11</strain>
    </source>
</reference>
<dbReference type="InterPro" id="IPR045865">
    <property type="entry name" value="ACT-like_dom_sf"/>
</dbReference>
<gene>
    <name evidence="2" type="ORF">SAMN05421730_1002199</name>
</gene>
<feature type="domain" description="ACT" evidence="1">
    <location>
        <begin position="1"/>
        <end position="134"/>
    </location>
</feature>
<organism evidence="2 3">
    <name type="scientific">Anaerobium acetethylicum</name>
    <dbReference type="NCBI Taxonomy" id="1619234"/>
    <lineage>
        <taxon>Bacteria</taxon>
        <taxon>Bacillati</taxon>
        <taxon>Bacillota</taxon>
        <taxon>Clostridia</taxon>
        <taxon>Lachnospirales</taxon>
        <taxon>Lachnospiraceae</taxon>
        <taxon>Anaerobium</taxon>
    </lineage>
</organism>
<evidence type="ECO:0000313" key="3">
    <source>
        <dbReference type="Proteomes" id="UP000199315"/>
    </source>
</evidence>